<feature type="compositionally biased region" description="Low complexity" evidence="1">
    <location>
        <begin position="44"/>
        <end position="61"/>
    </location>
</feature>
<sequence>MSPMHPARARTLRRCRLLALAGLLALTGCGPAGPGPDLDPDGPAPTASGSGASAPATVPPGLLECDDSSKDAGAESAPQDLHSFGYGMPSGFTESGGYTQITSPEGDYTADYLVPTAAGVDALNVLAVVYYADLALGPVTGGCGQLDRKQVLARLDLVNAESGAEVIGDYAWVEVGGHPAVRYDAWYPSHGFTVRSYAVYGATELVTFGCQWVEAEAVITAGCDELTASVTF</sequence>
<gene>
    <name evidence="3" type="ORF">EXU48_18180</name>
</gene>
<evidence type="ECO:0008006" key="5">
    <source>
        <dbReference type="Google" id="ProtNLM"/>
    </source>
</evidence>
<evidence type="ECO:0000313" key="3">
    <source>
        <dbReference type="EMBL" id="TDE90382.1"/>
    </source>
</evidence>
<keyword evidence="2" id="KW-0732">Signal</keyword>
<dbReference type="EMBL" id="SMNA01000009">
    <property type="protein sequence ID" value="TDE90382.1"/>
    <property type="molecule type" value="Genomic_DNA"/>
</dbReference>
<name>A0ABY2DZS3_9MICO</name>
<keyword evidence="4" id="KW-1185">Reference proteome</keyword>
<accession>A0ABY2DZS3</accession>
<feature type="chain" id="PRO_5047350176" description="Lipoprotein" evidence="2">
    <location>
        <begin position="33"/>
        <end position="232"/>
    </location>
</feature>
<comment type="caution">
    <text evidence="3">The sequence shown here is derived from an EMBL/GenBank/DDBJ whole genome shotgun (WGS) entry which is preliminary data.</text>
</comment>
<organism evidence="3 4">
    <name type="scientific">Occultella glacieicola</name>
    <dbReference type="NCBI Taxonomy" id="2518684"/>
    <lineage>
        <taxon>Bacteria</taxon>
        <taxon>Bacillati</taxon>
        <taxon>Actinomycetota</taxon>
        <taxon>Actinomycetes</taxon>
        <taxon>Micrococcales</taxon>
        <taxon>Ruaniaceae</taxon>
        <taxon>Occultella</taxon>
    </lineage>
</organism>
<feature type="region of interest" description="Disordered" evidence="1">
    <location>
        <begin position="34"/>
        <end position="80"/>
    </location>
</feature>
<proteinExistence type="predicted"/>
<dbReference type="Proteomes" id="UP000504882">
    <property type="component" value="Unassembled WGS sequence"/>
</dbReference>
<feature type="signal peptide" evidence="2">
    <location>
        <begin position="1"/>
        <end position="32"/>
    </location>
</feature>
<protein>
    <recommendedName>
        <fullName evidence="5">Lipoprotein</fullName>
    </recommendedName>
</protein>
<reference evidence="3 4" key="1">
    <citation type="submission" date="2019-03" db="EMBL/GenBank/DDBJ databases">
        <title>Genomic features of bacteria from cold environments.</title>
        <authorList>
            <person name="Shen L."/>
        </authorList>
    </citation>
    <scope>NUCLEOTIDE SEQUENCE [LARGE SCALE GENOMIC DNA]</scope>
    <source>
        <strain evidence="4">T3246-1</strain>
    </source>
</reference>
<evidence type="ECO:0000256" key="1">
    <source>
        <dbReference type="SAM" id="MobiDB-lite"/>
    </source>
</evidence>
<dbReference type="RefSeq" id="WP_133109097.1">
    <property type="nucleotide sequence ID" value="NZ_SMNA01000009.1"/>
</dbReference>
<evidence type="ECO:0000313" key="4">
    <source>
        <dbReference type="Proteomes" id="UP000504882"/>
    </source>
</evidence>
<evidence type="ECO:0000256" key="2">
    <source>
        <dbReference type="SAM" id="SignalP"/>
    </source>
</evidence>